<name>A0A1M6HVV2_9BACT</name>
<evidence type="ECO:0000259" key="5">
    <source>
        <dbReference type="PROSITE" id="PS51007"/>
    </source>
</evidence>
<feature type="domain" description="Cytochrome c" evidence="5">
    <location>
        <begin position="27"/>
        <end position="117"/>
    </location>
</feature>
<dbReference type="PROSITE" id="PS51007">
    <property type="entry name" value="CYTC"/>
    <property type="match status" value="1"/>
</dbReference>
<dbReference type="EMBL" id="FQYN01000005">
    <property type="protein sequence ID" value="SHJ26244.1"/>
    <property type="molecule type" value="Genomic_DNA"/>
</dbReference>
<dbReference type="PANTHER" id="PTHR35008:SF8">
    <property type="entry name" value="ALCOHOL DEHYDROGENASE CYTOCHROME C SUBUNIT"/>
    <property type="match status" value="1"/>
</dbReference>
<dbReference type="PANTHER" id="PTHR35008">
    <property type="entry name" value="BLL4482 PROTEIN-RELATED"/>
    <property type="match status" value="1"/>
</dbReference>
<keyword evidence="3 4" id="KW-0408">Iron</keyword>
<organism evidence="6 7">
    <name type="scientific">Hymenobacter daecheongensis DSM 21074</name>
    <dbReference type="NCBI Taxonomy" id="1121955"/>
    <lineage>
        <taxon>Bacteria</taxon>
        <taxon>Pseudomonadati</taxon>
        <taxon>Bacteroidota</taxon>
        <taxon>Cytophagia</taxon>
        <taxon>Cytophagales</taxon>
        <taxon>Hymenobacteraceae</taxon>
        <taxon>Hymenobacter</taxon>
    </lineage>
</organism>
<evidence type="ECO:0000313" key="6">
    <source>
        <dbReference type="EMBL" id="SHJ26244.1"/>
    </source>
</evidence>
<protein>
    <submittedName>
        <fullName evidence="6">Cytochrome c, mono-and diheme variants</fullName>
    </submittedName>
</protein>
<dbReference type="STRING" id="1121955.SAMN02745146_2663"/>
<accession>A0A1M6HVV2</accession>
<dbReference type="GO" id="GO:0020037">
    <property type="term" value="F:heme binding"/>
    <property type="evidence" value="ECO:0007669"/>
    <property type="project" value="InterPro"/>
</dbReference>
<evidence type="ECO:0000256" key="4">
    <source>
        <dbReference type="PROSITE-ProRule" id="PRU00433"/>
    </source>
</evidence>
<evidence type="ECO:0000256" key="1">
    <source>
        <dbReference type="ARBA" id="ARBA00022617"/>
    </source>
</evidence>
<keyword evidence="2 4" id="KW-0479">Metal-binding</keyword>
<sequence length="142" mass="15174">MRRRGPLTLVLTGLLGAALGLAGCFTERQHEGEKIYATHCANCHGAQGEGLKRLIPPLAKSDYVAKNRTGLACLIRKGIKGPLVVNDVEFNQAMPAADSHLTDSQITNLLNFVQTSWGNQGEVFTIREVSAQLQGCGASDGQ</sequence>
<reference evidence="6 7" key="1">
    <citation type="submission" date="2016-11" db="EMBL/GenBank/DDBJ databases">
        <authorList>
            <person name="Jaros S."/>
            <person name="Januszkiewicz K."/>
            <person name="Wedrychowicz H."/>
        </authorList>
    </citation>
    <scope>NUCLEOTIDE SEQUENCE [LARGE SCALE GENOMIC DNA]</scope>
    <source>
        <strain evidence="6 7">DSM 21074</strain>
    </source>
</reference>
<keyword evidence="1 4" id="KW-0349">Heme</keyword>
<dbReference type="InterPro" id="IPR036909">
    <property type="entry name" value="Cyt_c-like_dom_sf"/>
</dbReference>
<dbReference type="AlphaFoldDB" id="A0A1M6HVV2"/>
<keyword evidence="7" id="KW-1185">Reference proteome</keyword>
<dbReference type="GO" id="GO:0009055">
    <property type="term" value="F:electron transfer activity"/>
    <property type="evidence" value="ECO:0007669"/>
    <property type="project" value="InterPro"/>
</dbReference>
<evidence type="ECO:0000313" key="7">
    <source>
        <dbReference type="Proteomes" id="UP000184418"/>
    </source>
</evidence>
<dbReference type="InterPro" id="IPR051459">
    <property type="entry name" value="Cytochrome_c-type_DH"/>
</dbReference>
<dbReference type="InterPro" id="IPR009056">
    <property type="entry name" value="Cyt_c-like_dom"/>
</dbReference>
<gene>
    <name evidence="6" type="ORF">SAMN02745146_2663</name>
</gene>
<dbReference type="SUPFAM" id="SSF46626">
    <property type="entry name" value="Cytochrome c"/>
    <property type="match status" value="1"/>
</dbReference>
<evidence type="ECO:0000256" key="2">
    <source>
        <dbReference type="ARBA" id="ARBA00022723"/>
    </source>
</evidence>
<dbReference type="OrthoDB" id="9811395at2"/>
<proteinExistence type="predicted"/>
<evidence type="ECO:0000256" key="3">
    <source>
        <dbReference type="ARBA" id="ARBA00023004"/>
    </source>
</evidence>
<dbReference type="Proteomes" id="UP000184418">
    <property type="component" value="Unassembled WGS sequence"/>
</dbReference>
<dbReference type="PROSITE" id="PS51257">
    <property type="entry name" value="PROKAR_LIPOPROTEIN"/>
    <property type="match status" value="1"/>
</dbReference>
<dbReference type="GO" id="GO:0046872">
    <property type="term" value="F:metal ion binding"/>
    <property type="evidence" value="ECO:0007669"/>
    <property type="project" value="UniProtKB-KW"/>
</dbReference>
<dbReference type="Pfam" id="PF00034">
    <property type="entry name" value="Cytochrom_C"/>
    <property type="match status" value="1"/>
</dbReference>
<dbReference type="Gene3D" id="1.10.760.10">
    <property type="entry name" value="Cytochrome c-like domain"/>
    <property type="match status" value="1"/>
</dbReference>